<evidence type="ECO:0000313" key="11">
    <source>
        <dbReference type="RefSeq" id="XP_022250024.1"/>
    </source>
</evidence>
<evidence type="ECO:0000256" key="7">
    <source>
        <dbReference type="SAM" id="MobiDB-lite"/>
    </source>
</evidence>
<dbReference type="PANTHER" id="PTHR24396:SF19">
    <property type="entry name" value="FI01119P"/>
    <property type="match status" value="1"/>
</dbReference>
<feature type="domain" description="C2H2-type" evidence="8">
    <location>
        <begin position="165"/>
        <end position="192"/>
    </location>
</feature>
<evidence type="ECO:0000256" key="3">
    <source>
        <dbReference type="ARBA" id="ARBA00022771"/>
    </source>
</evidence>
<feature type="domain" description="C2H2-type" evidence="8">
    <location>
        <begin position="833"/>
        <end position="860"/>
    </location>
</feature>
<proteinExistence type="predicted"/>
<comment type="subcellular location">
    <subcellularLocation>
        <location evidence="1">Nucleus</location>
    </subcellularLocation>
</comment>
<feature type="domain" description="C2H2-type" evidence="8">
    <location>
        <begin position="220"/>
        <end position="247"/>
    </location>
</feature>
<feature type="compositionally biased region" description="Basic and acidic residues" evidence="7">
    <location>
        <begin position="448"/>
        <end position="466"/>
    </location>
</feature>
<protein>
    <submittedName>
        <fullName evidence="10 11">Zinc finger protein 236-like isoform X1</fullName>
    </submittedName>
</protein>
<evidence type="ECO:0000259" key="8">
    <source>
        <dbReference type="PROSITE" id="PS50157"/>
    </source>
</evidence>
<feature type="compositionally biased region" description="Basic residues" evidence="7">
    <location>
        <begin position="689"/>
        <end position="703"/>
    </location>
</feature>
<feature type="region of interest" description="Disordered" evidence="7">
    <location>
        <begin position="689"/>
        <end position="711"/>
    </location>
</feature>
<evidence type="ECO:0000313" key="13">
    <source>
        <dbReference type="RefSeq" id="XP_022250026.1"/>
    </source>
</evidence>
<evidence type="ECO:0000313" key="9">
    <source>
        <dbReference type="Proteomes" id="UP000694941"/>
    </source>
</evidence>
<evidence type="ECO:0000256" key="1">
    <source>
        <dbReference type="ARBA" id="ARBA00004123"/>
    </source>
</evidence>
<organism evidence="9 10">
    <name type="scientific">Limulus polyphemus</name>
    <name type="common">Atlantic horseshoe crab</name>
    <dbReference type="NCBI Taxonomy" id="6850"/>
    <lineage>
        <taxon>Eukaryota</taxon>
        <taxon>Metazoa</taxon>
        <taxon>Ecdysozoa</taxon>
        <taxon>Arthropoda</taxon>
        <taxon>Chelicerata</taxon>
        <taxon>Merostomata</taxon>
        <taxon>Xiphosura</taxon>
        <taxon>Limulidae</taxon>
        <taxon>Limulus</taxon>
    </lineage>
</organism>
<feature type="region of interest" description="Disordered" evidence="7">
    <location>
        <begin position="442"/>
        <end position="466"/>
    </location>
</feature>
<dbReference type="RefSeq" id="XP_022250026.1">
    <property type="nucleotide sequence ID" value="XM_022394318.1"/>
</dbReference>
<feature type="domain" description="C2H2-type" evidence="8">
    <location>
        <begin position="380"/>
        <end position="408"/>
    </location>
</feature>
<evidence type="ECO:0000313" key="10">
    <source>
        <dbReference type="RefSeq" id="XP_013782063.1"/>
    </source>
</evidence>
<sequence length="1769" mass="196720">MEASIVNNIPEISMVENAADDSSVFSTGESLPVVTVPVLTSVGAPQTLINLPILRDGTILGAAGTHGLIIATNADGTGIFLDPSQVALLNQGVAHPVFDGGGMLQFTTHEEAITNSTDVLEETEPDPDVSDTVRATVDCQSGNKYPKQVALEMEEIRPPIGKGPFKCEKCDKEFPKWNRLQRHLKKHAEDKPHRCDQCDASFNIESNLQLHQATHCTSDPTCPECGKKFSRVASLKAHVMLHEKEENLICSECGDEFSTQMQLDQHTKHHKEEVEDRVYCCKHCTQKFNRASNLRDHMKIHYKIKASLAHRNYKRNIDRSMFPHKCHTCSKLFQKPSQLVRHIRIHTGERPYKCDKCDKAFNQKGALQIHMTKHSGERPYHCEFCPAAFSQRGNLRAHIQRVHTFSKDEGTSLYQCDECSCVFRKLGSLNAHMSRMHSGEVTYSESLLSEKENSKEDQEEPERRDVDKVILQLLELSRQTNSDREHTHQQIQEIAQNSKVSADILQQALEDSGVAVIGLKSDGTAVTSGEQETKKTNEAKDKINEDGEVSSSKRCMALVMSVADTATGILKKHVIRKVGGVRWHQCMYCSKEFKKPSDLVRHIRIHTQEKPYKCSHCFRAFAVKSTLTAHLRTHTGVKEFLCEVCDNYFATAGSLRVHLRLHTGAKPFNCPHCHKKFRTSGHRKSHILSHFRTSSQRKSRRVSKTQSKTTDQFQDIPLQEPIFITDSGFIQQPSRAYSEPEGNSVDRPYKCEVCTRGFKKSSHLKQHIRSHTGEKPYKCLQCKRSFVSSGVLKYHIRSHSGVKAFRCEICNATFTTNGSLKRHMCIHSDVRPFMCPYCQKTFKTSVNCRKHMKIHRQELAQGDISAVTLAVVSENGGGLECTEEGHGVITTNVSNLTTITTAEGQTAAGLIQQSLAPEVPLEVHDFTQVFENQQGLTTTDLDRSQTPGLDQAQNSLFSQTFGELSTTGFTQNQFSLQTDALDVGALGTSFVTTASALGPEPLATTSMVSVLSDAVNQEDSEEPTSTNDPSLLSLDPATLDNEVVSEGGGTEANSKDGSRGFRCTYMYCNKAFKKSSHLKQHIRSHTGEKPFRCSHCAGMFASMGSLKAHIRTHSGVRDFKCDVCNAAFTTNGSLTRHMTVHSDGHSHRCPYCSVTFVTPGPLRKHLKIHQVDTEDGDENPSKVKKSRSTVIRLSDEQVEAVAQQNPDELNSVSEKVFVASAAEKNRISEIKDKNEVLKNLPKYQNQCKDCPKSFKKLSDLIRHIRTHTGEKPFCCGLCGRSFTVKSTLDSHMKTHQGGKRFRCHVCNSYFATKGSLKVHMRIHTGAKPFQCPHCELRFRTSGHRKSHIASHFKVQNHRRQKAVETGDDNELSTYLLSTNMPETNQQDEHPTNISLSTEDLGNLAVGMNAEVVQGVDGIQLQLTPNILGHQSIQITGLDPALLSQTVQIDASLFQQLQQQGNVNIAISPHLLTQSLGVSDSAADATLLTDPTASGTITVNPNVIIQPMTSFVSQEQCLTTDQCNTSMSVSSSGGLTRNDISLGASSVADNSGNEDQEIGETSEIDLEEDDEEISRTAELNLANEVNVTDSGVNIGETLVSLTDSSSLVAGGVQLLNISPTEDDPERTHVCPECQKPFKRASHLKDHRLTHNPQANRTRVTPHQCEQCEKAFAKPSQLQRHQRIHTGERPFVCEKCKKAFNQKNALHIHMIKHTGERPFKCPLCPMGFTQKGNLKVHVKRTHGDSPENFQTLRQELSLSYKFTNPVSTHVC</sequence>
<dbReference type="InterPro" id="IPR013087">
    <property type="entry name" value="Znf_C2H2_type"/>
</dbReference>
<dbReference type="SUPFAM" id="SSF57667">
    <property type="entry name" value="beta-beta-alpha zinc fingers"/>
    <property type="match status" value="16"/>
</dbReference>
<reference evidence="10 11" key="1">
    <citation type="submission" date="2025-05" db="UniProtKB">
        <authorList>
            <consortium name="RefSeq"/>
        </authorList>
    </citation>
    <scope>IDENTIFICATION</scope>
    <source>
        <tissue evidence="10 11">Muscle</tissue>
    </source>
</reference>
<feature type="domain" description="C2H2-type" evidence="8">
    <location>
        <begin position="1627"/>
        <end position="1654"/>
    </location>
</feature>
<keyword evidence="2" id="KW-0479">Metal-binding</keyword>
<dbReference type="PANTHER" id="PTHR24396">
    <property type="entry name" value="ZINC FINGER PROTEIN"/>
    <property type="match status" value="1"/>
</dbReference>
<feature type="domain" description="C2H2-type" evidence="8">
    <location>
        <begin position="805"/>
        <end position="832"/>
    </location>
</feature>
<feature type="domain" description="C2H2-type" evidence="8">
    <location>
        <begin position="1245"/>
        <end position="1272"/>
    </location>
</feature>
<feature type="region of interest" description="Disordered" evidence="7">
    <location>
        <begin position="1539"/>
        <end position="1559"/>
    </location>
</feature>
<feature type="domain" description="C2H2-type" evidence="8">
    <location>
        <begin position="1273"/>
        <end position="1300"/>
    </location>
</feature>
<feature type="domain" description="C2H2-type" evidence="8">
    <location>
        <begin position="584"/>
        <end position="611"/>
    </location>
</feature>
<feature type="region of interest" description="Disordered" evidence="7">
    <location>
        <begin position="1014"/>
        <end position="1035"/>
    </location>
</feature>
<feature type="domain" description="C2H2-type" evidence="8">
    <location>
        <begin position="1147"/>
        <end position="1174"/>
    </location>
</feature>
<feature type="domain" description="C2H2-type" evidence="8">
    <location>
        <begin position="1717"/>
        <end position="1745"/>
    </location>
</feature>
<feature type="domain" description="C2H2-type" evidence="8">
    <location>
        <begin position="1661"/>
        <end position="1688"/>
    </location>
</feature>
<feature type="domain" description="C2H2-type" evidence="8">
    <location>
        <begin position="352"/>
        <end position="379"/>
    </location>
</feature>
<accession>A0ABM1BHF9</accession>
<feature type="domain" description="C2H2-type" evidence="8">
    <location>
        <begin position="1091"/>
        <end position="1118"/>
    </location>
</feature>
<feature type="domain" description="C2H2-type" evidence="8">
    <location>
        <begin position="414"/>
        <end position="442"/>
    </location>
</feature>
<dbReference type="GeneID" id="106466332"/>
<dbReference type="Pfam" id="PF00096">
    <property type="entry name" value="zf-C2H2"/>
    <property type="match status" value="22"/>
</dbReference>
<feature type="compositionally biased region" description="Polar residues" evidence="7">
    <location>
        <begin position="1539"/>
        <end position="1550"/>
    </location>
</feature>
<name>A0ABM1BHF9_LIMPO</name>
<feature type="domain" description="C2H2-type" evidence="8">
    <location>
        <begin position="279"/>
        <end position="306"/>
    </location>
</feature>
<feature type="domain" description="C2H2-type" evidence="8">
    <location>
        <begin position="1301"/>
        <end position="1328"/>
    </location>
</feature>
<dbReference type="Pfam" id="PF13912">
    <property type="entry name" value="zf-C2H2_6"/>
    <property type="match status" value="1"/>
</dbReference>
<dbReference type="Gene3D" id="3.30.160.60">
    <property type="entry name" value="Classic Zinc Finger"/>
    <property type="match status" value="27"/>
</dbReference>
<feature type="domain" description="C2H2-type" evidence="8">
    <location>
        <begin position="668"/>
        <end position="695"/>
    </location>
</feature>
<dbReference type="RefSeq" id="XP_022250025.1">
    <property type="nucleotide sequence ID" value="XM_022394317.1"/>
</dbReference>
<keyword evidence="3 6" id="KW-0863">Zinc-finger</keyword>
<feature type="domain" description="C2H2-type" evidence="8">
    <location>
        <begin position="248"/>
        <end position="275"/>
    </location>
</feature>
<keyword evidence="9" id="KW-1185">Reference proteome</keyword>
<evidence type="ECO:0000256" key="2">
    <source>
        <dbReference type="ARBA" id="ARBA00022723"/>
    </source>
</evidence>
<evidence type="ECO:0000313" key="12">
    <source>
        <dbReference type="RefSeq" id="XP_022250025.1"/>
    </source>
</evidence>
<feature type="domain" description="C2H2-type" evidence="8">
    <location>
        <begin position="324"/>
        <end position="351"/>
    </location>
</feature>
<feature type="domain" description="C2H2-type" evidence="8">
    <location>
        <begin position="777"/>
        <end position="804"/>
    </location>
</feature>
<dbReference type="Proteomes" id="UP000694941">
    <property type="component" value="Unplaced"/>
</dbReference>
<feature type="domain" description="C2H2-type" evidence="8">
    <location>
        <begin position="1119"/>
        <end position="1146"/>
    </location>
</feature>
<keyword evidence="4" id="KW-0862">Zinc</keyword>
<dbReference type="RefSeq" id="XP_013782063.1">
    <property type="nucleotide sequence ID" value="XM_013926609.2"/>
</dbReference>
<keyword evidence="5" id="KW-0539">Nucleus</keyword>
<dbReference type="InterPro" id="IPR036236">
    <property type="entry name" value="Znf_C2H2_sf"/>
</dbReference>
<feature type="domain" description="C2H2-type" evidence="8">
    <location>
        <begin position="749"/>
        <end position="776"/>
    </location>
</feature>
<feature type="domain" description="C2H2-type" evidence="8">
    <location>
        <begin position="1061"/>
        <end position="1090"/>
    </location>
</feature>
<feature type="domain" description="C2H2-type" evidence="8">
    <location>
        <begin position="1689"/>
        <end position="1716"/>
    </location>
</feature>
<feature type="domain" description="C2H2-type" evidence="8">
    <location>
        <begin position="640"/>
        <end position="667"/>
    </location>
</feature>
<gene>
    <name evidence="10 11 12 13" type="primary">LOC106466332</name>
</gene>
<evidence type="ECO:0000256" key="4">
    <source>
        <dbReference type="ARBA" id="ARBA00022833"/>
    </source>
</evidence>
<evidence type="ECO:0000256" key="5">
    <source>
        <dbReference type="ARBA" id="ARBA00023242"/>
    </source>
</evidence>
<dbReference type="InterPro" id="IPR051643">
    <property type="entry name" value="Transcr_Reg_ZincFinger"/>
</dbReference>
<feature type="domain" description="C2H2-type" evidence="8">
    <location>
        <begin position="612"/>
        <end position="639"/>
    </location>
</feature>
<dbReference type="SMART" id="SM00355">
    <property type="entry name" value="ZnF_C2H2"/>
    <property type="match status" value="29"/>
</dbReference>
<feature type="domain" description="C2H2-type" evidence="8">
    <location>
        <begin position="193"/>
        <end position="220"/>
    </location>
</feature>
<dbReference type="PROSITE" id="PS00028">
    <property type="entry name" value="ZINC_FINGER_C2H2_1"/>
    <property type="match status" value="29"/>
</dbReference>
<evidence type="ECO:0000256" key="6">
    <source>
        <dbReference type="PROSITE-ProRule" id="PRU00042"/>
    </source>
</evidence>
<dbReference type="PROSITE" id="PS50157">
    <property type="entry name" value="ZINC_FINGER_C2H2_2"/>
    <property type="match status" value="28"/>
</dbReference>
<dbReference type="RefSeq" id="XP_022250024.1">
    <property type="nucleotide sequence ID" value="XM_022394316.1"/>
</dbReference>